<sequence>MHDFVVVGCGPAGSRFARRAAERGYDVLAFEQGEVGEPLACSGHVSTDVWEFTPDGARDRLLQNVVYGARFHLGSPRGDPPGDPRPNGRVPADRDGRATTEPDGAAAHEGAPSDRDGGEFPATSYPFYKDEQVSNVIDRVGLDRELADAARDAGVDLREHHTVVGVSEFRDRVEIEVRGPDGVETHEARMVAGCDGPKSRVRRELDMPEPDELLHGVLGFSDEDDASDFVDVHLTVPDFFAWRIPRGEAGVEYGLATPPSADVRERFDRFTADYGVETDRRCSGLIPVGPPDSVTSRRAFLVGDAAAQTKPFTGGGIRYGMTAADHAAREVDPRDPATLSAYEAAWRDDLEREIELGHWVRRAYSLPEPVKRVGLRAFSGEIGVHMDRPTTVFSLDQLQSLLRG</sequence>
<dbReference type="InterPro" id="IPR036188">
    <property type="entry name" value="FAD/NAD-bd_sf"/>
</dbReference>
<dbReference type="Gene3D" id="3.50.50.60">
    <property type="entry name" value="FAD/NAD(P)-binding domain"/>
    <property type="match status" value="2"/>
</dbReference>
<keyword evidence="4" id="KW-1185">Reference proteome</keyword>
<proteinExistence type="predicted"/>
<dbReference type="RefSeq" id="WP_179919832.1">
    <property type="nucleotide sequence ID" value="NZ_CP058909.1"/>
</dbReference>
<organism evidence="3 4">
    <name type="scientific">Halosimplex pelagicum</name>
    <dbReference type="NCBI Taxonomy" id="869886"/>
    <lineage>
        <taxon>Archaea</taxon>
        <taxon>Methanobacteriati</taxon>
        <taxon>Methanobacteriota</taxon>
        <taxon>Stenosarchaea group</taxon>
        <taxon>Halobacteria</taxon>
        <taxon>Halobacteriales</taxon>
        <taxon>Haloarculaceae</taxon>
        <taxon>Halosimplex</taxon>
    </lineage>
</organism>
<evidence type="ECO:0000313" key="4">
    <source>
        <dbReference type="Proteomes" id="UP000509346"/>
    </source>
</evidence>
<dbReference type="Pfam" id="PF01266">
    <property type="entry name" value="DAO"/>
    <property type="match status" value="1"/>
</dbReference>
<dbReference type="Proteomes" id="UP000509346">
    <property type="component" value="Chromosome"/>
</dbReference>
<dbReference type="OrthoDB" id="46008at2157"/>
<accession>A0A7D5TXH3</accession>
<dbReference type="EMBL" id="CP058909">
    <property type="protein sequence ID" value="QLH84754.1"/>
    <property type="molecule type" value="Genomic_DNA"/>
</dbReference>
<reference evidence="3 4" key="1">
    <citation type="submission" date="2020-07" db="EMBL/GenBank/DDBJ databases">
        <title>Halosimplex litoreum sp. nov. and Halosimplex rubrum sp. nov., isolated from different salt environments.</title>
        <authorList>
            <person name="Cui H."/>
        </authorList>
    </citation>
    <scope>NUCLEOTIDE SEQUENCE [LARGE SCALE GENOMIC DNA]</scope>
    <source>
        <strain evidence="3 4">R2</strain>
    </source>
</reference>
<dbReference type="InterPro" id="IPR050407">
    <property type="entry name" value="Geranylgeranyl_reductase"/>
</dbReference>
<dbReference type="SUPFAM" id="SSF51905">
    <property type="entry name" value="FAD/NAD(P)-binding domain"/>
    <property type="match status" value="1"/>
</dbReference>
<dbReference type="GeneID" id="56085979"/>
<dbReference type="GO" id="GO:0004497">
    <property type="term" value="F:monooxygenase activity"/>
    <property type="evidence" value="ECO:0007669"/>
    <property type="project" value="UniProtKB-KW"/>
</dbReference>
<feature type="domain" description="FAD dependent oxidoreductase" evidence="2">
    <location>
        <begin position="3"/>
        <end position="208"/>
    </location>
</feature>
<dbReference type="KEGG" id="hpel:HZS54_25280"/>
<feature type="compositionally biased region" description="Basic and acidic residues" evidence="1">
    <location>
        <begin position="91"/>
        <end position="100"/>
    </location>
</feature>
<protein>
    <submittedName>
        <fullName evidence="3">FAD-dependent monooxygenase</fullName>
    </submittedName>
</protein>
<evidence type="ECO:0000259" key="2">
    <source>
        <dbReference type="Pfam" id="PF01266"/>
    </source>
</evidence>
<dbReference type="PANTHER" id="PTHR42685:SF21">
    <property type="entry name" value="DEHYDROGENASE (FLAVOPROTEIN)-LIKE PROTEIN"/>
    <property type="match status" value="1"/>
</dbReference>
<evidence type="ECO:0000256" key="1">
    <source>
        <dbReference type="SAM" id="MobiDB-lite"/>
    </source>
</evidence>
<dbReference type="PRINTS" id="PR00420">
    <property type="entry name" value="RNGMNOXGNASE"/>
</dbReference>
<feature type="region of interest" description="Disordered" evidence="1">
    <location>
        <begin position="72"/>
        <end position="126"/>
    </location>
</feature>
<dbReference type="AlphaFoldDB" id="A0A7D5TXH3"/>
<dbReference type="GO" id="GO:0071949">
    <property type="term" value="F:FAD binding"/>
    <property type="evidence" value="ECO:0007669"/>
    <property type="project" value="InterPro"/>
</dbReference>
<keyword evidence="3" id="KW-0560">Oxidoreductase</keyword>
<gene>
    <name evidence="3" type="ORF">HZS54_25280</name>
</gene>
<keyword evidence="3" id="KW-0503">Monooxygenase</keyword>
<evidence type="ECO:0000313" key="3">
    <source>
        <dbReference type="EMBL" id="QLH84754.1"/>
    </source>
</evidence>
<name>A0A7D5TXH3_9EURY</name>
<dbReference type="InterPro" id="IPR006076">
    <property type="entry name" value="FAD-dep_OxRdtase"/>
</dbReference>
<dbReference type="PANTHER" id="PTHR42685">
    <property type="entry name" value="GERANYLGERANYL DIPHOSPHATE REDUCTASE"/>
    <property type="match status" value="1"/>
</dbReference>